<dbReference type="Proteomes" id="UP000214720">
    <property type="component" value="Unassembled WGS sequence"/>
</dbReference>
<evidence type="ECO:0000313" key="2">
    <source>
        <dbReference type="EMBL" id="OXC78816.1"/>
    </source>
</evidence>
<name>A0A226X5T6_CABSO</name>
<comment type="caution">
    <text evidence="2">The sequence shown here is derived from an EMBL/GenBank/DDBJ whole genome shotgun (WGS) entry which is preliminary data.</text>
</comment>
<feature type="compositionally biased region" description="Polar residues" evidence="1">
    <location>
        <begin position="11"/>
        <end position="20"/>
    </location>
</feature>
<organism evidence="2 3">
    <name type="scientific">Caballeronia sordidicola</name>
    <name type="common">Burkholderia sordidicola</name>
    <dbReference type="NCBI Taxonomy" id="196367"/>
    <lineage>
        <taxon>Bacteria</taxon>
        <taxon>Pseudomonadati</taxon>
        <taxon>Pseudomonadota</taxon>
        <taxon>Betaproteobacteria</taxon>
        <taxon>Burkholderiales</taxon>
        <taxon>Burkholderiaceae</taxon>
        <taxon>Caballeronia</taxon>
    </lineage>
</organism>
<evidence type="ECO:0000256" key="1">
    <source>
        <dbReference type="SAM" id="MobiDB-lite"/>
    </source>
</evidence>
<dbReference type="EMBL" id="MTHB01000050">
    <property type="protein sequence ID" value="OXC78816.1"/>
    <property type="molecule type" value="Genomic_DNA"/>
</dbReference>
<protein>
    <submittedName>
        <fullName evidence="2">Uncharacterized protein</fullName>
    </submittedName>
</protein>
<sequence length="60" mass="6542">MSPSPPVLASGTASEATSKTFKGKADSWRSMDEKRWVALGQENLLRMHPVLLSEGRGDVQ</sequence>
<reference evidence="3" key="1">
    <citation type="submission" date="2017-01" db="EMBL/GenBank/DDBJ databases">
        <title>Genome Analysis of Deinococcus marmoris KOPRI26562.</title>
        <authorList>
            <person name="Kim J.H."/>
            <person name="Oh H.-M."/>
        </authorList>
    </citation>
    <scope>NUCLEOTIDE SEQUENCE [LARGE SCALE GENOMIC DNA]</scope>
    <source>
        <strain evidence="3">PAMC 26633</strain>
    </source>
</reference>
<dbReference type="AlphaFoldDB" id="A0A226X5T6"/>
<accession>A0A226X5T6</accession>
<feature type="region of interest" description="Disordered" evidence="1">
    <location>
        <begin position="1"/>
        <end position="25"/>
    </location>
</feature>
<evidence type="ECO:0000313" key="3">
    <source>
        <dbReference type="Proteomes" id="UP000214720"/>
    </source>
</evidence>
<proteinExistence type="predicted"/>
<gene>
    <name evidence="2" type="ORF">BSU04_10085</name>
</gene>